<dbReference type="EMBL" id="BARS01027724">
    <property type="protein sequence ID" value="GAG00605.1"/>
    <property type="molecule type" value="Genomic_DNA"/>
</dbReference>
<evidence type="ECO:0000256" key="6">
    <source>
        <dbReference type="ARBA" id="ARBA00023136"/>
    </source>
</evidence>
<comment type="similarity">
    <text evidence="2">Belongs to the ATPase gamma chain family.</text>
</comment>
<dbReference type="InterPro" id="IPR035968">
    <property type="entry name" value="ATP_synth_F1_ATPase_gsu"/>
</dbReference>
<organism evidence="9">
    <name type="scientific">marine sediment metagenome</name>
    <dbReference type="NCBI Taxonomy" id="412755"/>
    <lineage>
        <taxon>unclassified sequences</taxon>
        <taxon>metagenomes</taxon>
        <taxon>ecological metagenomes</taxon>
    </lineage>
</organism>
<dbReference type="GO" id="GO:0045259">
    <property type="term" value="C:proton-transporting ATP synthase complex"/>
    <property type="evidence" value="ECO:0007669"/>
    <property type="project" value="UniProtKB-KW"/>
</dbReference>
<keyword evidence="8" id="KW-0066">ATP synthesis</keyword>
<dbReference type="Gene3D" id="3.40.1380.10">
    <property type="match status" value="1"/>
</dbReference>
<sequence length="265" mass="29771">RTVENTAKITKAMELVAASKMRRAQARALAGRPYAEKMRSVLASLAETLPLMEPEAIHPLMRRREVQAIDIILITPDRGLCGGLPASLNRHTASFIVERQSPARLVCIGRKGRDFFHRAGMEVVAEFVGLGDYPNYEDVRPAARVAMDDYIDGLADEVYLSYALFVNTMIQRPHIFKLLPVEPSPEAATWGVDYIYEPSREAIMAELLPRYVERQLYEAVLEAVASEQSARMVAMRNATDNANDMIRDLTLTYNKARQSSITKEL</sequence>
<keyword evidence="5" id="KW-0406">Ion transport</keyword>
<dbReference type="SUPFAM" id="SSF52943">
    <property type="entry name" value="ATP synthase (F1-ATPase), gamma subunit"/>
    <property type="match status" value="1"/>
</dbReference>
<dbReference type="GO" id="GO:0046933">
    <property type="term" value="F:proton-transporting ATP synthase activity, rotational mechanism"/>
    <property type="evidence" value="ECO:0007669"/>
    <property type="project" value="InterPro"/>
</dbReference>
<evidence type="ECO:0000313" key="9">
    <source>
        <dbReference type="EMBL" id="GAG00605.1"/>
    </source>
</evidence>
<keyword evidence="7" id="KW-0139">CF(1)</keyword>
<evidence type="ECO:0000256" key="2">
    <source>
        <dbReference type="ARBA" id="ARBA00007681"/>
    </source>
</evidence>
<evidence type="ECO:0000256" key="3">
    <source>
        <dbReference type="ARBA" id="ARBA00022448"/>
    </source>
</evidence>
<dbReference type="PANTHER" id="PTHR11693:SF22">
    <property type="entry name" value="ATP SYNTHASE SUBUNIT GAMMA, MITOCHONDRIAL"/>
    <property type="match status" value="1"/>
</dbReference>
<dbReference type="NCBIfam" id="TIGR01146">
    <property type="entry name" value="ATPsyn_F1gamma"/>
    <property type="match status" value="1"/>
</dbReference>
<comment type="caution">
    <text evidence="9">The sequence shown here is derived from an EMBL/GenBank/DDBJ whole genome shotgun (WGS) entry which is preliminary data.</text>
</comment>
<dbReference type="AlphaFoldDB" id="X0U4X1"/>
<dbReference type="PANTHER" id="PTHR11693">
    <property type="entry name" value="ATP SYNTHASE GAMMA CHAIN"/>
    <property type="match status" value="1"/>
</dbReference>
<comment type="subcellular location">
    <subcellularLocation>
        <location evidence="1">Membrane</location>
        <topology evidence="1">Peripheral membrane protein</topology>
    </subcellularLocation>
</comment>
<evidence type="ECO:0000256" key="5">
    <source>
        <dbReference type="ARBA" id="ARBA00023065"/>
    </source>
</evidence>
<dbReference type="Gene3D" id="1.10.287.80">
    <property type="entry name" value="ATP synthase, gamma subunit, helix hairpin domain"/>
    <property type="match status" value="1"/>
</dbReference>
<dbReference type="InterPro" id="IPR000131">
    <property type="entry name" value="ATP_synth_F1_gsu"/>
</dbReference>
<evidence type="ECO:0008006" key="10">
    <source>
        <dbReference type="Google" id="ProtNLM"/>
    </source>
</evidence>
<evidence type="ECO:0000256" key="1">
    <source>
        <dbReference type="ARBA" id="ARBA00004170"/>
    </source>
</evidence>
<dbReference type="PRINTS" id="PR00126">
    <property type="entry name" value="ATPASEGAMMA"/>
</dbReference>
<evidence type="ECO:0000256" key="4">
    <source>
        <dbReference type="ARBA" id="ARBA00022781"/>
    </source>
</evidence>
<proteinExistence type="inferred from homology"/>
<feature type="non-terminal residue" evidence="9">
    <location>
        <position position="265"/>
    </location>
</feature>
<reference evidence="9" key="1">
    <citation type="journal article" date="2014" name="Front. Microbiol.">
        <title>High frequency of phylogenetically diverse reductive dehalogenase-homologous genes in deep subseafloor sedimentary metagenomes.</title>
        <authorList>
            <person name="Kawai M."/>
            <person name="Futagami T."/>
            <person name="Toyoda A."/>
            <person name="Takaki Y."/>
            <person name="Nishi S."/>
            <person name="Hori S."/>
            <person name="Arai W."/>
            <person name="Tsubouchi T."/>
            <person name="Morono Y."/>
            <person name="Uchiyama I."/>
            <person name="Ito T."/>
            <person name="Fujiyama A."/>
            <person name="Inagaki F."/>
            <person name="Takami H."/>
        </authorList>
    </citation>
    <scope>NUCLEOTIDE SEQUENCE</scope>
    <source>
        <strain evidence="9">Expedition CK06-06</strain>
    </source>
</reference>
<keyword evidence="3" id="KW-0813">Transport</keyword>
<protein>
    <recommendedName>
        <fullName evidence="10">ATP synthase F1 subunit gamma</fullName>
    </recommendedName>
</protein>
<dbReference type="Pfam" id="PF00231">
    <property type="entry name" value="ATP-synt"/>
    <property type="match status" value="1"/>
</dbReference>
<feature type="non-terminal residue" evidence="9">
    <location>
        <position position="1"/>
    </location>
</feature>
<keyword evidence="4" id="KW-0375">Hydrogen ion transport</keyword>
<dbReference type="HAMAP" id="MF_00815">
    <property type="entry name" value="ATP_synth_gamma_bact"/>
    <property type="match status" value="1"/>
</dbReference>
<evidence type="ECO:0000256" key="7">
    <source>
        <dbReference type="ARBA" id="ARBA00023196"/>
    </source>
</evidence>
<name>X0U4X1_9ZZZZ</name>
<dbReference type="CDD" id="cd12151">
    <property type="entry name" value="F1-ATPase_gamma"/>
    <property type="match status" value="1"/>
</dbReference>
<accession>X0U4X1</accession>
<gene>
    <name evidence="9" type="ORF">S01H1_43508</name>
</gene>
<evidence type="ECO:0000256" key="8">
    <source>
        <dbReference type="ARBA" id="ARBA00023310"/>
    </source>
</evidence>
<keyword evidence="6" id="KW-0472">Membrane</keyword>